<keyword evidence="1" id="KW-0472">Membrane</keyword>
<keyword evidence="3" id="KW-1185">Reference proteome</keyword>
<organism evidence="2 3">
    <name type="scientific">Sulfobacillus harzensis</name>
    <dbReference type="NCBI Taxonomy" id="2729629"/>
    <lineage>
        <taxon>Bacteria</taxon>
        <taxon>Bacillati</taxon>
        <taxon>Bacillota</taxon>
        <taxon>Clostridia</taxon>
        <taxon>Eubacteriales</taxon>
        <taxon>Clostridiales Family XVII. Incertae Sedis</taxon>
        <taxon>Sulfobacillus</taxon>
    </lineage>
</organism>
<evidence type="ECO:0000313" key="3">
    <source>
        <dbReference type="Proteomes" id="UP000533476"/>
    </source>
</evidence>
<gene>
    <name evidence="2" type="ORF">HIJ39_18115</name>
</gene>
<feature type="transmembrane region" description="Helical" evidence="1">
    <location>
        <begin position="51"/>
        <end position="75"/>
    </location>
</feature>
<dbReference type="Proteomes" id="UP000533476">
    <property type="component" value="Unassembled WGS sequence"/>
</dbReference>
<dbReference type="RefSeq" id="WP_169102195.1">
    <property type="nucleotide sequence ID" value="NZ_JABBVZ010000095.1"/>
</dbReference>
<evidence type="ECO:0000256" key="1">
    <source>
        <dbReference type="SAM" id="Phobius"/>
    </source>
</evidence>
<dbReference type="AlphaFoldDB" id="A0A7Y0L6R1"/>
<reference evidence="2 3" key="1">
    <citation type="submission" date="2020-04" db="EMBL/GenBank/DDBJ databases">
        <authorList>
            <person name="Zhang R."/>
            <person name="Schippers A."/>
        </authorList>
    </citation>
    <scope>NUCLEOTIDE SEQUENCE [LARGE SCALE GENOMIC DNA]</scope>
    <source>
        <strain evidence="2 3">DSM 109850</strain>
    </source>
</reference>
<dbReference type="EMBL" id="JABBVZ010000095">
    <property type="protein sequence ID" value="NMP24250.1"/>
    <property type="molecule type" value="Genomic_DNA"/>
</dbReference>
<feature type="transmembrane region" description="Helical" evidence="1">
    <location>
        <begin position="20"/>
        <end position="39"/>
    </location>
</feature>
<keyword evidence="1" id="KW-1133">Transmembrane helix</keyword>
<protein>
    <submittedName>
        <fullName evidence="2">Uncharacterized protein</fullName>
    </submittedName>
</protein>
<sequence length="88" mass="10187">MFIRPKDRHKVVVFPRQAVWAAILIVMGTTLDLAGLMVWLHPTVHLFSTEPWIGCAILGFMGLCWLAALVALALGRRRWLRWLIRPRR</sequence>
<accession>A0A7Y0L6R1</accession>
<proteinExistence type="predicted"/>
<evidence type="ECO:0000313" key="2">
    <source>
        <dbReference type="EMBL" id="NMP24250.1"/>
    </source>
</evidence>
<comment type="caution">
    <text evidence="2">The sequence shown here is derived from an EMBL/GenBank/DDBJ whole genome shotgun (WGS) entry which is preliminary data.</text>
</comment>
<keyword evidence="1" id="KW-0812">Transmembrane</keyword>
<name>A0A7Y0L6R1_9FIRM</name>